<sequence>MPDMLDKLSPINVAQAEKAVTAPPEKICLSCLMAAASTGAVMVMRGE</sequence>
<protein>
    <submittedName>
        <fullName evidence="1">Uncharacterized protein</fullName>
    </submittedName>
</protein>
<evidence type="ECO:0000313" key="1">
    <source>
        <dbReference type="EMBL" id="CDL86719.1"/>
    </source>
</evidence>
<proteinExistence type="predicted"/>
<dbReference type="AlphaFoldDB" id="W1J7K8"/>
<gene>
    <name evidence="1" type="ORF">XCR1_4400007</name>
</gene>
<name>W1J7K8_9GAMM</name>
<organism evidence="1 2">
    <name type="scientific">Xenorhabdus cabanillasii JM26</name>
    <dbReference type="NCBI Taxonomy" id="1427517"/>
    <lineage>
        <taxon>Bacteria</taxon>
        <taxon>Pseudomonadati</taxon>
        <taxon>Pseudomonadota</taxon>
        <taxon>Gammaproteobacteria</taxon>
        <taxon>Enterobacterales</taxon>
        <taxon>Morganellaceae</taxon>
        <taxon>Xenorhabdus</taxon>
    </lineage>
</organism>
<reference evidence="1 2" key="1">
    <citation type="submission" date="2013-11" db="EMBL/GenBank/DDBJ databases">
        <title>Draft genome sequence and annotation of the entomopathogenic bacterium, Xenorhabdus cabanillasi strain JM26.</title>
        <authorList>
            <person name="Gualtieri M."/>
            <person name="Ogier J.C."/>
            <person name="Pages S."/>
            <person name="Givaudan A."/>
            <person name="Gaudriault S."/>
        </authorList>
    </citation>
    <scope>NUCLEOTIDE SEQUENCE [LARGE SCALE GENOMIC DNA]</scope>
    <source>
        <strain evidence="1 2">JM26</strain>
    </source>
</reference>
<comment type="caution">
    <text evidence="1">The sequence shown here is derived from an EMBL/GenBank/DDBJ whole genome shotgun (WGS) entry which is preliminary data.</text>
</comment>
<accession>W1J7K8</accession>
<dbReference type="Proteomes" id="UP000019197">
    <property type="component" value="Unassembled WGS sequence"/>
</dbReference>
<evidence type="ECO:0000313" key="2">
    <source>
        <dbReference type="Proteomes" id="UP000019197"/>
    </source>
</evidence>
<dbReference type="EMBL" id="CBXE010000380">
    <property type="protein sequence ID" value="CDL86719.1"/>
    <property type="molecule type" value="Genomic_DNA"/>
</dbReference>